<dbReference type="STRING" id="642227.HA49_04670"/>
<dbReference type="eggNOG" id="ENOG503306K">
    <property type="taxonomic scope" value="Bacteria"/>
</dbReference>
<sequence>MRISGSKWCLIFIYLIIFLPSGIFFASATTQILIKLFYFFFQGTTLGLSSIDYLKILKGSIAGGIVGAIGCWWIYYQHCRKNRNR</sequence>
<keyword evidence="3" id="KW-1185">Reference proteome</keyword>
<comment type="caution">
    <text evidence="2">The sequence shown here is derived from an EMBL/GenBank/DDBJ whole genome shotgun (WGS) entry which is preliminary data.</text>
</comment>
<gene>
    <name evidence="2" type="ORF">HA49_04670</name>
</gene>
<organism evidence="2 3">
    <name type="scientific">Tatumella morbirosei</name>
    <dbReference type="NCBI Taxonomy" id="642227"/>
    <lineage>
        <taxon>Bacteria</taxon>
        <taxon>Pseudomonadati</taxon>
        <taxon>Pseudomonadota</taxon>
        <taxon>Gammaproteobacteria</taxon>
        <taxon>Enterobacterales</taxon>
        <taxon>Erwiniaceae</taxon>
        <taxon>Tatumella</taxon>
    </lineage>
</organism>
<accession>A0A095TJN0</accession>
<feature type="transmembrane region" description="Helical" evidence="1">
    <location>
        <begin position="12"/>
        <end position="41"/>
    </location>
</feature>
<protein>
    <submittedName>
        <fullName evidence="2">Uncharacterized protein</fullName>
    </submittedName>
</protein>
<name>A0A095TJN0_9GAMM</name>
<proteinExistence type="predicted"/>
<keyword evidence="1" id="KW-1133">Transmembrane helix</keyword>
<feature type="transmembrane region" description="Helical" evidence="1">
    <location>
        <begin position="53"/>
        <end position="75"/>
    </location>
</feature>
<dbReference type="Proteomes" id="UP000029577">
    <property type="component" value="Unassembled WGS sequence"/>
</dbReference>
<keyword evidence="1" id="KW-0812">Transmembrane</keyword>
<dbReference type="EMBL" id="JPKR02000001">
    <property type="protein sequence ID" value="KGD76779.1"/>
    <property type="molecule type" value="Genomic_DNA"/>
</dbReference>
<evidence type="ECO:0000313" key="3">
    <source>
        <dbReference type="Proteomes" id="UP000029577"/>
    </source>
</evidence>
<reference evidence="2" key="1">
    <citation type="submission" date="2014-12" db="EMBL/GenBank/DDBJ databases">
        <title>The draft genome of the Tatumella morbirosei type strain, LMG23360T isolated from pineapple rot.</title>
        <authorList>
            <person name="Smits T.H."/>
            <person name="Palmer M."/>
            <person name="Venter S.N."/>
            <person name="Duffy B."/>
            <person name="Steenkamp E.T."/>
            <person name="Chan W.Y."/>
            <person name="Coutinho T.A."/>
            <person name="Coetzee M.P."/>
            <person name="De Maayer P."/>
        </authorList>
    </citation>
    <scope>NUCLEOTIDE SEQUENCE [LARGE SCALE GENOMIC DNA]</scope>
    <source>
        <strain evidence="2">LMG 23360</strain>
    </source>
</reference>
<evidence type="ECO:0000256" key="1">
    <source>
        <dbReference type="SAM" id="Phobius"/>
    </source>
</evidence>
<evidence type="ECO:0000313" key="2">
    <source>
        <dbReference type="EMBL" id="KGD76779.1"/>
    </source>
</evidence>
<keyword evidence="1" id="KW-0472">Membrane</keyword>
<dbReference type="AlphaFoldDB" id="A0A095TJN0"/>